<evidence type="ECO:0000256" key="3">
    <source>
        <dbReference type="ARBA" id="ARBA00004406"/>
    </source>
</evidence>
<gene>
    <name evidence="15" type="ORF">ACJMK2_012447</name>
</gene>
<dbReference type="PRINTS" id="PR00385">
    <property type="entry name" value="P450"/>
</dbReference>
<evidence type="ECO:0000256" key="6">
    <source>
        <dbReference type="ARBA" id="ARBA00022723"/>
    </source>
</evidence>
<evidence type="ECO:0008006" key="17">
    <source>
        <dbReference type="Google" id="ProtNLM"/>
    </source>
</evidence>
<name>A0ABD3VB95_SINWO</name>
<evidence type="ECO:0000256" key="7">
    <source>
        <dbReference type="ARBA" id="ARBA00022824"/>
    </source>
</evidence>
<evidence type="ECO:0000256" key="4">
    <source>
        <dbReference type="ARBA" id="ARBA00010617"/>
    </source>
</evidence>
<dbReference type="FunFam" id="1.10.630.10:FF:000238">
    <property type="entry name" value="Cytochrome P450 2A6"/>
    <property type="match status" value="1"/>
</dbReference>
<evidence type="ECO:0000313" key="15">
    <source>
        <dbReference type="EMBL" id="KAL3857812.1"/>
    </source>
</evidence>
<dbReference type="PANTHER" id="PTHR24289:SF1">
    <property type="entry name" value="STEROID 17-ALPHA-HYDROXYLASE_17,20 LYASE"/>
    <property type="match status" value="1"/>
</dbReference>
<evidence type="ECO:0000256" key="12">
    <source>
        <dbReference type="ARBA" id="ARBA00023136"/>
    </source>
</evidence>
<keyword evidence="6 13" id="KW-0479">Metal-binding</keyword>
<dbReference type="InterPro" id="IPR036396">
    <property type="entry name" value="Cyt_P450_sf"/>
</dbReference>
<keyword evidence="8" id="KW-0492">Microsome</keyword>
<dbReference type="GO" id="GO:0005789">
    <property type="term" value="C:endoplasmic reticulum membrane"/>
    <property type="evidence" value="ECO:0007669"/>
    <property type="project" value="UniProtKB-SubCell"/>
</dbReference>
<dbReference type="Gene3D" id="1.10.630.10">
    <property type="entry name" value="Cytochrome P450"/>
    <property type="match status" value="1"/>
</dbReference>
<evidence type="ECO:0000256" key="10">
    <source>
        <dbReference type="ARBA" id="ARBA00023004"/>
    </source>
</evidence>
<dbReference type="GO" id="GO:0004497">
    <property type="term" value="F:monooxygenase activity"/>
    <property type="evidence" value="ECO:0007669"/>
    <property type="project" value="UniProtKB-KW"/>
</dbReference>
<keyword evidence="12" id="KW-0472">Membrane</keyword>
<dbReference type="PANTHER" id="PTHR24289">
    <property type="entry name" value="STEROID 17-ALPHA-HYDROXYLASE/17,20 LYASE"/>
    <property type="match status" value="1"/>
</dbReference>
<comment type="similarity">
    <text evidence="4 14">Belongs to the cytochrome P450 family.</text>
</comment>
<protein>
    <recommendedName>
        <fullName evidence="17">Cytochrome P450</fullName>
    </recommendedName>
</protein>
<evidence type="ECO:0000256" key="2">
    <source>
        <dbReference type="ARBA" id="ARBA00004174"/>
    </source>
</evidence>
<dbReference type="EMBL" id="JBJQND010000013">
    <property type="protein sequence ID" value="KAL3857812.1"/>
    <property type="molecule type" value="Genomic_DNA"/>
</dbReference>
<dbReference type="Proteomes" id="UP001634394">
    <property type="component" value="Unassembled WGS sequence"/>
</dbReference>
<keyword evidence="16" id="KW-1185">Reference proteome</keyword>
<evidence type="ECO:0000256" key="9">
    <source>
        <dbReference type="ARBA" id="ARBA00023002"/>
    </source>
</evidence>
<accession>A0ABD3VB95</accession>
<dbReference type="PRINTS" id="PR00463">
    <property type="entry name" value="EP450I"/>
</dbReference>
<evidence type="ECO:0000256" key="1">
    <source>
        <dbReference type="ARBA" id="ARBA00001971"/>
    </source>
</evidence>
<organism evidence="15 16">
    <name type="scientific">Sinanodonta woodiana</name>
    <name type="common">Chinese pond mussel</name>
    <name type="synonym">Anodonta woodiana</name>
    <dbReference type="NCBI Taxonomy" id="1069815"/>
    <lineage>
        <taxon>Eukaryota</taxon>
        <taxon>Metazoa</taxon>
        <taxon>Spiralia</taxon>
        <taxon>Lophotrochozoa</taxon>
        <taxon>Mollusca</taxon>
        <taxon>Bivalvia</taxon>
        <taxon>Autobranchia</taxon>
        <taxon>Heteroconchia</taxon>
        <taxon>Palaeoheterodonta</taxon>
        <taxon>Unionida</taxon>
        <taxon>Unionoidea</taxon>
        <taxon>Unionidae</taxon>
        <taxon>Unioninae</taxon>
        <taxon>Sinanodonta</taxon>
    </lineage>
</organism>
<evidence type="ECO:0000256" key="13">
    <source>
        <dbReference type="PIRSR" id="PIRSR602401-1"/>
    </source>
</evidence>
<dbReference type="InterPro" id="IPR017972">
    <property type="entry name" value="Cyt_P450_CS"/>
</dbReference>
<evidence type="ECO:0000256" key="5">
    <source>
        <dbReference type="ARBA" id="ARBA00022617"/>
    </source>
</evidence>
<keyword evidence="9 14" id="KW-0560">Oxidoreductase</keyword>
<keyword evidence="11 14" id="KW-0503">Monooxygenase</keyword>
<dbReference type="PROSITE" id="PS00086">
    <property type="entry name" value="CYTOCHROME_P450"/>
    <property type="match status" value="1"/>
</dbReference>
<comment type="cofactor">
    <cofactor evidence="1 13">
        <name>heme</name>
        <dbReference type="ChEBI" id="CHEBI:30413"/>
    </cofactor>
</comment>
<reference evidence="15 16" key="1">
    <citation type="submission" date="2024-11" db="EMBL/GenBank/DDBJ databases">
        <title>Chromosome-level genome assembly of the freshwater bivalve Anodonta woodiana.</title>
        <authorList>
            <person name="Chen X."/>
        </authorList>
    </citation>
    <scope>NUCLEOTIDE SEQUENCE [LARGE SCALE GENOMIC DNA]</scope>
    <source>
        <strain evidence="15">MN2024</strain>
        <tissue evidence="15">Gills</tissue>
    </source>
</reference>
<keyword evidence="5 13" id="KW-0349">Heme</keyword>
<evidence type="ECO:0000256" key="11">
    <source>
        <dbReference type="ARBA" id="ARBA00023033"/>
    </source>
</evidence>
<dbReference type="InterPro" id="IPR002401">
    <property type="entry name" value="Cyt_P450_E_grp-I"/>
</dbReference>
<evidence type="ECO:0000256" key="14">
    <source>
        <dbReference type="RuleBase" id="RU000461"/>
    </source>
</evidence>
<dbReference type="Pfam" id="PF00067">
    <property type="entry name" value="p450"/>
    <property type="match status" value="1"/>
</dbReference>
<sequence length="522" mass="60183">MSCDDAFFASDTASSQMDPSHIFYWGVDYVYQQIIVEPGKWMVTLTLLFLTVIFFWKDSHRNFPPGPMPKPIFGNLDHLRNKPHIALTNLKNCYGDVYSLKLGWRKAVVVCSYEGIQEGLLGLQTVCNFRPNLPSAKLLYCGNPEKGLLFATCEEKLKLKKDFIFHVLDTFCLCGELLQETLADETFNLVCSLVDHQGPVCVHSHLESLALRIQLLLVVGKLYDPDDVNFMEIMRTSKLRAALFKFNLYDYLPKLFTRFGKLEERILSERIHMQLDYLRQILNSHKDCYNPNIINDMMDHMLVVMENNEDMGLLDQEDLDYLFLEICGLGFRAISASILWLLAYMITFQDIQKKVQQELDNVVGSERLPVATDQPFLPYTCAVILETHRLASVIPLTFPHRTGKYCKFQGYDIPKDTIMLFNIWNLHHDSRYWINPMKFDPTRFLHEDGSLHIPDHFLPFGAGSRACPGESLVELEVFIIFTNLLHQLELHPLDGNPPSLEGECVGHVLQPKPFYFNVIPRF</sequence>
<keyword evidence="10 13" id="KW-0408">Iron</keyword>
<dbReference type="InterPro" id="IPR001128">
    <property type="entry name" value="Cyt_P450"/>
</dbReference>
<proteinExistence type="inferred from homology"/>
<dbReference type="EMBL" id="JBJQND010000013">
    <property type="protein sequence ID" value="KAL3857813.1"/>
    <property type="molecule type" value="Genomic_DNA"/>
</dbReference>
<comment type="subcellular location">
    <subcellularLocation>
        <location evidence="3">Endoplasmic reticulum membrane</location>
        <topology evidence="3">Peripheral membrane protein</topology>
    </subcellularLocation>
    <subcellularLocation>
        <location evidence="2">Microsome membrane</location>
        <topology evidence="2">Peripheral membrane protein</topology>
    </subcellularLocation>
</comment>
<keyword evidence="7" id="KW-0256">Endoplasmic reticulum</keyword>
<evidence type="ECO:0000256" key="8">
    <source>
        <dbReference type="ARBA" id="ARBA00022848"/>
    </source>
</evidence>
<dbReference type="GO" id="GO:0046872">
    <property type="term" value="F:metal ion binding"/>
    <property type="evidence" value="ECO:0007669"/>
    <property type="project" value="UniProtKB-KW"/>
</dbReference>
<dbReference type="SUPFAM" id="SSF48264">
    <property type="entry name" value="Cytochrome P450"/>
    <property type="match status" value="1"/>
</dbReference>
<evidence type="ECO:0000313" key="16">
    <source>
        <dbReference type="Proteomes" id="UP001634394"/>
    </source>
</evidence>
<feature type="binding site" description="axial binding residue" evidence="13">
    <location>
        <position position="467"/>
    </location>
    <ligand>
        <name>heme</name>
        <dbReference type="ChEBI" id="CHEBI:30413"/>
    </ligand>
    <ligandPart>
        <name>Fe</name>
        <dbReference type="ChEBI" id="CHEBI:18248"/>
    </ligandPart>
</feature>
<dbReference type="AlphaFoldDB" id="A0ABD3VB95"/>
<comment type="caution">
    <text evidence="15">The sequence shown here is derived from an EMBL/GenBank/DDBJ whole genome shotgun (WGS) entry which is preliminary data.</text>
</comment>